<sequence>MEKWKIAVIAALLLGLLGFGIVQQNTDKQLVNPAATPLGTPASSVYIGKTLPAWNFKTWNSAPVPLASLRGKAALVEVFRTECPHCQDAAPFMVALHKRYGPRGFKIVSIQSPGDFKDAQNPENNWKYVQSWLKRYAITSPVAFDAGSKYFQGAIKNQVLKGDETKVLYPTILLLEPSGKVGFAQTGHDTTKAIALAVELEKRFPTSTSAAKNGAGLAQWLTAQLPELQADKTLSKALGDDIAQRLKKKSPQKSQT</sequence>
<dbReference type="InterPro" id="IPR036249">
    <property type="entry name" value="Thioredoxin-like_sf"/>
</dbReference>
<proteinExistence type="predicted"/>
<dbReference type="Proteomes" id="UP000237684">
    <property type="component" value="Unassembled WGS sequence"/>
</dbReference>
<dbReference type="Pfam" id="PF08534">
    <property type="entry name" value="Redoxin"/>
    <property type="match status" value="1"/>
</dbReference>
<name>A0A2S8SRJ8_9BACT</name>
<keyword evidence="3" id="KW-1185">Reference proteome</keyword>
<reference evidence="2 3" key="1">
    <citation type="journal article" date="2018" name="Syst. Appl. Microbiol.">
        <title>Abditibacterium utsteinense sp. nov., the first cultivated member of candidate phylum FBP, isolated from ice-free Antarctic soil samples.</title>
        <authorList>
            <person name="Tahon G."/>
            <person name="Tytgat B."/>
            <person name="Lebbe L."/>
            <person name="Carlier A."/>
            <person name="Willems A."/>
        </authorList>
    </citation>
    <scope>NUCLEOTIDE SEQUENCE [LARGE SCALE GENOMIC DNA]</scope>
    <source>
        <strain evidence="2 3">LMG 29911</strain>
    </source>
</reference>
<dbReference type="Gene3D" id="3.40.30.10">
    <property type="entry name" value="Glutaredoxin"/>
    <property type="match status" value="1"/>
</dbReference>
<gene>
    <name evidence="2" type="ORF">B1R32_11275</name>
</gene>
<dbReference type="GO" id="GO:0016491">
    <property type="term" value="F:oxidoreductase activity"/>
    <property type="evidence" value="ECO:0007669"/>
    <property type="project" value="InterPro"/>
</dbReference>
<evidence type="ECO:0000313" key="2">
    <source>
        <dbReference type="EMBL" id="PQV63420.1"/>
    </source>
</evidence>
<evidence type="ECO:0000313" key="3">
    <source>
        <dbReference type="Proteomes" id="UP000237684"/>
    </source>
</evidence>
<evidence type="ECO:0000259" key="1">
    <source>
        <dbReference type="PROSITE" id="PS51352"/>
    </source>
</evidence>
<dbReference type="EMBL" id="NIGF01000012">
    <property type="protein sequence ID" value="PQV63420.1"/>
    <property type="molecule type" value="Genomic_DNA"/>
</dbReference>
<dbReference type="InterPro" id="IPR050553">
    <property type="entry name" value="Thioredoxin_ResA/DsbE_sf"/>
</dbReference>
<dbReference type="InterPro" id="IPR013740">
    <property type="entry name" value="Redoxin"/>
</dbReference>
<dbReference type="PANTHER" id="PTHR42852:SF13">
    <property type="entry name" value="PROTEIN DIPZ"/>
    <property type="match status" value="1"/>
</dbReference>
<dbReference type="CDD" id="cd02966">
    <property type="entry name" value="TlpA_like_family"/>
    <property type="match status" value="1"/>
</dbReference>
<comment type="caution">
    <text evidence="2">The sequence shown here is derived from an EMBL/GenBank/DDBJ whole genome shotgun (WGS) entry which is preliminary data.</text>
</comment>
<feature type="domain" description="Thioredoxin" evidence="1">
    <location>
        <begin position="45"/>
        <end position="203"/>
    </location>
</feature>
<organism evidence="2 3">
    <name type="scientific">Abditibacterium utsteinense</name>
    <dbReference type="NCBI Taxonomy" id="1960156"/>
    <lineage>
        <taxon>Bacteria</taxon>
        <taxon>Pseudomonadati</taxon>
        <taxon>Abditibacteriota</taxon>
        <taxon>Abditibacteriia</taxon>
        <taxon>Abditibacteriales</taxon>
        <taxon>Abditibacteriaceae</taxon>
        <taxon>Abditibacterium</taxon>
    </lineage>
</organism>
<dbReference type="OrthoDB" id="9811352at2"/>
<dbReference type="RefSeq" id="WP_106380498.1">
    <property type="nucleotide sequence ID" value="NZ_NIGF01000012.1"/>
</dbReference>
<dbReference type="AlphaFoldDB" id="A0A2S8SRJ8"/>
<protein>
    <submittedName>
        <fullName evidence="2">Redoxin</fullName>
    </submittedName>
</protein>
<dbReference type="InterPro" id="IPR013766">
    <property type="entry name" value="Thioredoxin_domain"/>
</dbReference>
<dbReference type="PANTHER" id="PTHR42852">
    <property type="entry name" value="THIOL:DISULFIDE INTERCHANGE PROTEIN DSBE"/>
    <property type="match status" value="1"/>
</dbReference>
<accession>A0A2S8SRJ8</accession>
<dbReference type="SUPFAM" id="SSF52833">
    <property type="entry name" value="Thioredoxin-like"/>
    <property type="match status" value="1"/>
</dbReference>
<dbReference type="PROSITE" id="PS51352">
    <property type="entry name" value="THIOREDOXIN_2"/>
    <property type="match status" value="1"/>
</dbReference>
<dbReference type="InParanoid" id="A0A2S8SRJ8"/>